<evidence type="ECO:0000259" key="1">
    <source>
        <dbReference type="PROSITE" id="PS50043"/>
    </source>
</evidence>
<sequence>MWKNKSEETMAKMVLIEAHPLLRLGLWQILSELDDIWEIQGMGVADLSKADATQSEADLLIYGLPTDPDLAVGALSEIQSVLSPKRILLLSDIMPLPIPMQALPVNAVCGCLPKTAPVEVLEAAIRLVMAGGQCFPGEQALQPAIAAGYPSAMRVTNDGVKPTMPISTGAQLLQITPRQYEVLVLLARGYPIKTVSRMLNISVATAKTHACTLYQRLHVKNKGEAVYTALQRGATLEWAEAGAREAERPTYVCR</sequence>
<dbReference type="Pfam" id="PF00196">
    <property type="entry name" value="GerE"/>
    <property type="match status" value="1"/>
</dbReference>
<dbReference type="OrthoDB" id="8967153at2"/>
<dbReference type="CDD" id="cd06170">
    <property type="entry name" value="LuxR_C_like"/>
    <property type="match status" value="1"/>
</dbReference>
<dbReference type="KEGG" id="bbh:BN112_1717"/>
<dbReference type="Proteomes" id="UP000007564">
    <property type="component" value="Chromosome"/>
</dbReference>
<dbReference type="Gene3D" id="3.40.50.2300">
    <property type="match status" value="1"/>
</dbReference>
<proteinExistence type="predicted"/>
<dbReference type="HOGENOM" id="CLU_000445_90_8_4"/>
<evidence type="ECO:0000313" key="2">
    <source>
        <dbReference type="EMBL" id="CCJ53634.1"/>
    </source>
</evidence>
<gene>
    <name evidence="2" type="ORF">BN112_1717</name>
</gene>
<dbReference type="InterPro" id="IPR000792">
    <property type="entry name" value="Tscrpt_reg_LuxR_C"/>
</dbReference>
<dbReference type="GO" id="GO:0006355">
    <property type="term" value="P:regulation of DNA-templated transcription"/>
    <property type="evidence" value="ECO:0007669"/>
    <property type="project" value="InterPro"/>
</dbReference>
<dbReference type="SMART" id="SM00421">
    <property type="entry name" value="HTH_LUXR"/>
    <property type="match status" value="1"/>
</dbReference>
<protein>
    <submittedName>
        <fullName evidence="2">Putative luxR-family regulatory protein</fullName>
    </submittedName>
</protein>
<dbReference type="PANTHER" id="PTHR45566">
    <property type="entry name" value="HTH-TYPE TRANSCRIPTIONAL REGULATOR YHJB-RELATED"/>
    <property type="match status" value="1"/>
</dbReference>
<dbReference type="PRINTS" id="PR00038">
    <property type="entry name" value="HTHLUXR"/>
</dbReference>
<dbReference type="InterPro" id="IPR051015">
    <property type="entry name" value="EvgA-like"/>
</dbReference>
<evidence type="ECO:0000313" key="3">
    <source>
        <dbReference type="Proteomes" id="UP000007564"/>
    </source>
</evidence>
<dbReference type="EMBL" id="HE965806">
    <property type="protein sequence ID" value="CCJ53634.1"/>
    <property type="molecule type" value="Genomic_DNA"/>
</dbReference>
<dbReference type="PROSITE" id="PS50043">
    <property type="entry name" value="HTH_LUXR_2"/>
    <property type="match status" value="1"/>
</dbReference>
<dbReference type="RefSeq" id="WP_003810118.1">
    <property type="nucleotide sequence ID" value="NC_019382.1"/>
</dbReference>
<dbReference type="GO" id="GO:0003677">
    <property type="term" value="F:DNA binding"/>
    <property type="evidence" value="ECO:0007669"/>
    <property type="project" value="InterPro"/>
</dbReference>
<accession>A0A0C6P1P1</accession>
<dbReference type="AlphaFoldDB" id="A0A0C6P1P1"/>
<dbReference type="SUPFAM" id="SSF46894">
    <property type="entry name" value="C-terminal effector domain of the bipartite response regulators"/>
    <property type="match status" value="1"/>
</dbReference>
<dbReference type="GeneID" id="93204125"/>
<reference evidence="2 3" key="1">
    <citation type="journal article" date="2012" name="BMC Genomics">
        <title>Comparative genomics of the classical Bordetella subspecies: the evolution and exchange of virulence-associated diversity amongst closely related pathogens.</title>
        <authorList>
            <person name="Park J."/>
            <person name="Zhang Y."/>
            <person name="Buboltz A.M."/>
            <person name="Zhang X."/>
            <person name="Schuster S.C."/>
            <person name="Ahuja U."/>
            <person name="Liu M."/>
            <person name="Miller J.F."/>
            <person name="Sebaihia M."/>
            <person name="Bentley S.D."/>
            <person name="Parkhill J."/>
            <person name="Harvill E.T."/>
        </authorList>
    </citation>
    <scope>NUCLEOTIDE SEQUENCE [LARGE SCALE GENOMIC DNA]</scope>
    <source>
        <strain evidence="2 3">253</strain>
    </source>
</reference>
<dbReference type="InterPro" id="IPR016032">
    <property type="entry name" value="Sig_transdc_resp-reg_C-effctor"/>
</dbReference>
<dbReference type="PANTHER" id="PTHR45566:SF1">
    <property type="entry name" value="HTH-TYPE TRANSCRIPTIONAL REGULATOR YHJB-RELATED"/>
    <property type="match status" value="1"/>
</dbReference>
<name>A0A0C6P1P1_BORBO</name>
<feature type="domain" description="HTH luxR-type" evidence="1">
    <location>
        <begin position="168"/>
        <end position="233"/>
    </location>
</feature>
<organism evidence="2 3">
    <name type="scientific">Bordetella bronchiseptica 253</name>
    <dbReference type="NCBI Taxonomy" id="568707"/>
    <lineage>
        <taxon>Bacteria</taxon>
        <taxon>Pseudomonadati</taxon>
        <taxon>Pseudomonadota</taxon>
        <taxon>Betaproteobacteria</taxon>
        <taxon>Burkholderiales</taxon>
        <taxon>Alcaligenaceae</taxon>
        <taxon>Bordetella</taxon>
    </lineage>
</organism>